<comment type="caution">
    <text evidence="1">The sequence shown here is derived from an EMBL/GenBank/DDBJ whole genome shotgun (WGS) entry which is preliminary data.</text>
</comment>
<dbReference type="Proteomes" id="UP000664521">
    <property type="component" value="Unassembled WGS sequence"/>
</dbReference>
<sequence>MSEMDLQYVTLEDCFHDLGQIIEFDLPENLIKVQPSSDIPVACDRVWQSLEPIIRIERTKISPTATIDDIFPNLSSEYRPQLFHYCVHKDGRAAVAWRIPFVPGKPILKSLMVALMMWNGIADHNKEENEKKQRKDREVIVEHNHSDIDQKHVWQMLGHGVDLQSLDVFLWGFITEEEKAAFQRYVYPKSLEALGGPTKGFMSKIVQIVDNARDGVPIPYEE</sequence>
<name>A0A8H3EWK3_9LECA</name>
<accession>A0A8H3EWK3</accession>
<organism evidence="1 2">
    <name type="scientific">Heterodermia speciosa</name>
    <dbReference type="NCBI Taxonomy" id="116794"/>
    <lineage>
        <taxon>Eukaryota</taxon>
        <taxon>Fungi</taxon>
        <taxon>Dikarya</taxon>
        <taxon>Ascomycota</taxon>
        <taxon>Pezizomycotina</taxon>
        <taxon>Lecanoromycetes</taxon>
        <taxon>OSLEUM clade</taxon>
        <taxon>Lecanoromycetidae</taxon>
        <taxon>Caliciales</taxon>
        <taxon>Physciaceae</taxon>
        <taxon>Heterodermia</taxon>
    </lineage>
</organism>
<protein>
    <submittedName>
        <fullName evidence="1">Uncharacterized protein</fullName>
    </submittedName>
</protein>
<evidence type="ECO:0000313" key="1">
    <source>
        <dbReference type="EMBL" id="CAF9912975.1"/>
    </source>
</evidence>
<keyword evidence="2" id="KW-1185">Reference proteome</keyword>
<gene>
    <name evidence="1" type="ORF">HETSPECPRED_001280</name>
</gene>
<reference evidence="1" key="1">
    <citation type="submission" date="2021-03" db="EMBL/GenBank/DDBJ databases">
        <authorList>
            <person name="Tagirdzhanova G."/>
        </authorList>
    </citation>
    <scope>NUCLEOTIDE SEQUENCE</scope>
</reference>
<dbReference type="EMBL" id="CAJPDS010000012">
    <property type="protein sequence ID" value="CAF9912975.1"/>
    <property type="molecule type" value="Genomic_DNA"/>
</dbReference>
<proteinExistence type="predicted"/>
<dbReference type="AlphaFoldDB" id="A0A8H3EWK3"/>
<evidence type="ECO:0000313" key="2">
    <source>
        <dbReference type="Proteomes" id="UP000664521"/>
    </source>
</evidence>